<dbReference type="GO" id="GO:0030170">
    <property type="term" value="F:pyridoxal phosphate binding"/>
    <property type="evidence" value="ECO:0007669"/>
    <property type="project" value="TreeGrafter"/>
</dbReference>
<evidence type="ECO:0000256" key="2">
    <source>
        <dbReference type="ARBA" id="ARBA00022898"/>
    </source>
</evidence>
<dbReference type="Gene3D" id="3.40.50.1100">
    <property type="match status" value="2"/>
</dbReference>
<evidence type="ECO:0000313" key="4">
    <source>
        <dbReference type="EMBL" id="KJV89542.1"/>
    </source>
</evidence>
<accession>A0A0F3QBB5</accession>
<dbReference type="InterPro" id="IPR001926">
    <property type="entry name" value="TrpB-like_PALP"/>
</dbReference>
<evidence type="ECO:0000313" key="5">
    <source>
        <dbReference type="Proteomes" id="UP000033661"/>
    </source>
</evidence>
<feature type="domain" description="Tryptophan synthase beta chain-like PALP" evidence="3">
    <location>
        <begin position="22"/>
        <end position="308"/>
    </location>
</feature>
<keyword evidence="5" id="KW-1185">Reference proteome</keyword>
<comment type="caution">
    <text evidence="4">The sequence shown here is derived from an EMBL/GenBank/DDBJ whole genome shotgun (WGS) entry which is preliminary data.</text>
</comment>
<keyword evidence="2" id="KW-0663">Pyridoxal phosphate</keyword>
<evidence type="ECO:0000259" key="3">
    <source>
        <dbReference type="Pfam" id="PF00291"/>
    </source>
</evidence>
<protein>
    <submittedName>
        <fullName evidence="4">Pyridoxal-phosphate dependent enzyme family protein</fullName>
    </submittedName>
</protein>
<dbReference type="NCBIfam" id="NF005147">
    <property type="entry name" value="PRK06608.1"/>
    <property type="match status" value="1"/>
</dbReference>
<dbReference type="Pfam" id="PF00291">
    <property type="entry name" value="PALP"/>
    <property type="match status" value="1"/>
</dbReference>
<dbReference type="EMBL" id="LAOI01000001">
    <property type="protein sequence ID" value="KJV89542.1"/>
    <property type="molecule type" value="Genomic_DNA"/>
</dbReference>
<dbReference type="GO" id="GO:0005524">
    <property type="term" value="F:ATP binding"/>
    <property type="evidence" value="ECO:0007669"/>
    <property type="project" value="TreeGrafter"/>
</dbReference>
<evidence type="ECO:0000256" key="1">
    <source>
        <dbReference type="ARBA" id="ARBA00001933"/>
    </source>
</evidence>
<proteinExistence type="predicted"/>
<dbReference type="GO" id="GO:0003941">
    <property type="term" value="F:L-serine ammonia-lyase activity"/>
    <property type="evidence" value="ECO:0007669"/>
    <property type="project" value="TreeGrafter"/>
</dbReference>
<name>A0A0F3QBB5_RICBE</name>
<gene>
    <name evidence="4" type="ORF">RBEAN4_0520</name>
</gene>
<dbReference type="RefSeq" id="WP_045798848.1">
    <property type="nucleotide sequence ID" value="NZ_LAOI01000001.1"/>
</dbReference>
<comment type="cofactor">
    <cofactor evidence="1">
        <name>pyridoxal 5'-phosphate</name>
        <dbReference type="ChEBI" id="CHEBI:597326"/>
    </cofactor>
</comment>
<reference evidence="4 5" key="1">
    <citation type="submission" date="2015-02" db="EMBL/GenBank/DDBJ databases">
        <title>Genome Sequencing of Rickettsiales.</title>
        <authorList>
            <person name="Daugherty S.C."/>
            <person name="Su Q."/>
            <person name="Abolude K."/>
            <person name="Beier-Sexton M."/>
            <person name="Carlyon J.A."/>
            <person name="Carter R."/>
            <person name="Day N.P."/>
            <person name="Dumler S.J."/>
            <person name="Dyachenko V."/>
            <person name="Godinez A."/>
            <person name="Kurtti T.J."/>
            <person name="Lichay M."/>
            <person name="Mullins K.E."/>
            <person name="Ott S."/>
            <person name="Pappas-Brown V."/>
            <person name="Paris D.H."/>
            <person name="Patel P."/>
            <person name="Richards A.L."/>
            <person name="Sadzewicz L."/>
            <person name="Sears K."/>
            <person name="Seidman D."/>
            <person name="Sengamalay N."/>
            <person name="Stenos J."/>
            <person name="Tallon L.J."/>
            <person name="Vincent G."/>
            <person name="Fraser C.M."/>
            <person name="Munderloh U."/>
            <person name="Dunning-Hotopp J.C."/>
        </authorList>
    </citation>
    <scope>NUCLEOTIDE SEQUENCE [LARGE SCALE GENOMIC DNA]</scope>
    <source>
        <strain evidence="4 5">RML An4</strain>
    </source>
</reference>
<sequence length="333" mass="37103">MNLLLQNPKNVATAHNRIKQYLHLTPMVHSESLNEMLGHEFFFKVESLQKTGAFKVRGVLNHLLELKEQGKLPEKIVGYSTGNHGIGLAYAGKILGIKARIYLPLNTSRVKQQAVIHYGGEVIYTDTRQEAEEKAKLDEMQGFYYMHPSDSDSTIAGAGTLCYEALQQLGFSPDAIFASCGGGGLISGSYLAKELISPTSLLIGSEPLSANDAYLSVKNNEIFRFKDSPNTIADGLKTLSVSARTFEYLKKLDHFYLAEEYEIYYWTAWLTHLLKVICEPSSSINMASVVNWLKTQTTPKKLLVLISGGNIDPILYNELWKEEYLTVPPNISA</sequence>
<dbReference type="AlphaFoldDB" id="A0A0F3QBB5"/>
<dbReference type="SUPFAM" id="SSF53686">
    <property type="entry name" value="Tryptophan synthase beta subunit-like PLP-dependent enzymes"/>
    <property type="match status" value="1"/>
</dbReference>
<dbReference type="GO" id="GO:0030378">
    <property type="term" value="F:serine racemase activity"/>
    <property type="evidence" value="ECO:0007669"/>
    <property type="project" value="TreeGrafter"/>
</dbReference>
<dbReference type="GO" id="GO:0070179">
    <property type="term" value="P:D-serine biosynthetic process"/>
    <property type="evidence" value="ECO:0007669"/>
    <property type="project" value="TreeGrafter"/>
</dbReference>
<dbReference type="InterPro" id="IPR036052">
    <property type="entry name" value="TrpB-like_PALP_sf"/>
</dbReference>
<dbReference type="GO" id="GO:0000287">
    <property type="term" value="F:magnesium ion binding"/>
    <property type="evidence" value="ECO:0007669"/>
    <property type="project" value="TreeGrafter"/>
</dbReference>
<dbReference type="PANTHER" id="PTHR43050">
    <property type="entry name" value="SERINE / THREONINE RACEMASE FAMILY MEMBER"/>
    <property type="match status" value="1"/>
</dbReference>
<dbReference type="Proteomes" id="UP000033661">
    <property type="component" value="Unassembled WGS sequence"/>
</dbReference>
<dbReference type="CDD" id="cd01562">
    <property type="entry name" value="Thr-dehyd"/>
    <property type="match status" value="1"/>
</dbReference>
<dbReference type="PATRIC" id="fig|1359193.3.peg.504"/>
<dbReference type="GO" id="GO:0018114">
    <property type="term" value="F:threonine racemase activity"/>
    <property type="evidence" value="ECO:0007669"/>
    <property type="project" value="TreeGrafter"/>
</dbReference>
<dbReference type="PANTHER" id="PTHR43050:SF1">
    <property type="entry name" value="SERINE RACEMASE"/>
    <property type="match status" value="1"/>
</dbReference>
<organism evidence="4 5">
    <name type="scientific">Rickettsia bellii str. RML An4</name>
    <dbReference type="NCBI Taxonomy" id="1359193"/>
    <lineage>
        <taxon>Bacteria</taxon>
        <taxon>Pseudomonadati</taxon>
        <taxon>Pseudomonadota</taxon>
        <taxon>Alphaproteobacteria</taxon>
        <taxon>Rickettsiales</taxon>
        <taxon>Rickettsiaceae</taxon>
        <taxon>Rickettsieae</taxon>
        <taxon>Rickettsia</taxon>
        <taxon>belli group</taxon>
    </lineage>
</organism>